<accession>A0A0D6PFF5</accession>
<sequence>MLRKITTGLVLAASLTALAGCGYSPGHRALTGGAIGAGGGAIIGAATGMGAGTGALIGGAAGAVTGAATSHNQVNLGN</sequence>
<feature type="chain" id="PRO_5010193862" description="YMGG-like Gly-zipper domain-containing protein" evidence="1">
    <location>
        <begin position="20"/>
        <end position="78"/>
    </location>
</feature>
<dbReference type="STRING" id="1120923.SAMN02746095_00845"/>
<evidence type="ECO:0000256" key="1">
    <source>
        <dbReference type="SAM" id="SignalP"/>
    </source>
</evidence>
<feature type="domain" description="YMGG-like Gly-zipper" evidence="2">
    <location>
        <begin position="28"/>
        <end position="70"/>
    </location>
</feature>
<name>A0A0D6PFF5_9PROT</name>
<dbReference type="EMBL" id="BANC01000034">
    <property type="protein sequence ID" value="GAN79938.1"/>
    <property type="molecule type" value="Genomic_DNA"/>
</dbReference>
<dbReference type="AlphaFoldDB" id="A0A0D6PFF5"/>
<reference evidence="3 4" key="1">
    <citation type="submission" date="2012-11" db="EMBL/GenBank/DDBJ databases">
        <title>Whole genome sequence of Acidocella aminolytica 101 = DSM 11237.</title>
        <authorList>
            <person name="Azuma Y."/>
            <person name="Higashiura N."/>
            <person name="Hirakawa H."/>
            <person name="Matsushita K."/>
        </authorList>
    </citation>
    <scope>NUCLEOTIDE SEQUENCE [LARGE SCALE GENOMIC DNA]</scope>
    <source>
        <strain evidence="4">101 / DSM 11237</strain>
    </source>
</reference>
<dbReference type="Proteomes" id="UP000032668">
    <property type="component" value="Unassembled WGS sequence"/>
</dbReference>
<evidence type="ECO:0000313" key="4">
    <source>
        <dbReference type="Proteomes" id="UP000032668"/>
    </source>
</evidence>
<proteinExistence type="predicted"/>
<gene>
    <name evidence="3" type="ORF">Aam_034_082</name>
</gene>
<keyword evidence="1" id="KW-0732">Signal</keyword>
<evidence type="ECO:0000313" key="3">
    <source>
        <dbReference type="EMBL" id="GAN79938.1"/>
    </source>
</evidence>
<feature type="signal peptide" evidence="1">
    <location>
        <begin position="1"/>
        <end position="19"/>
    </location>
</feature>
<organism evidence="3 4">
    <name type="scientific">Acidocella aminolytica 101 = DSM 11237</name>
    <dbReference type="NCBI Taxonomy" id="1120923"/>
    <lineage>
        <taxon>Bacteria</taxon>
        <taxon>Pseudomonadati</taxon>
        <taxon>Pseudomonadota</taxon>
        <taxon>Alphaproteobacteria</taxon>
        <taxon>Acetobacterales</taxon>
        <taxon>Acidocellaceae</taxon>
        <taxon>Acidocella</taxon>
    </lineage>
</organism>
<dbReference type="Pfam" id="PF13441">
    <property type="entry name" value="Gly-zipper_YMGG"/>
    <property type="match status" value="1"/>
</dbReference>
<dbReference type="InterPro" id="IPR027367">
    <property type="entry name" value="Gly-zipper_YMGG"/>
</dbReference>
<protein>
    <recommendedName>
        <fullName evidence="2">YMGG-like Gly-zipper domain-containing protein</fullName>
    </recommendedName>
</protein>
<evidence type="ECO:0000259" key="2">
    <source>
        <dbReference type="Pfam" id="PF13441"/>
    </source>
</evidence>
<dbReference type="RefSeq" id="WP_048878356.1">
    <property type="nucleotide sequence ID" value="NZ_BANC01000034.1"/>
</dbReference>
<comment type="caution">
    <text evidence="3">The sequence shown here is derived from an EMBL/GenBank/DDBJ whole genome shotgun (WGS) entry which is preliminary data.</text>
</comment>
<keyword evidence="4" id="KW-1185">Reference proteome</keyword>
<dbReference type="PROSITE" id="PS51257">
    <property type="entry name" value="PROKAR_LIPOPROTEIN"/>
    <property type="match status" value="1"/>
</dbReference>